<feature type="transmembrane region" description="Helical" evidence="7">
    <location>
        <begin position="20"/>
        <end position="42"/>
    </location>
</feature>
<dbReference type="PANTHER" id="PTHR21859">
    <property type="entry name" value="ACROSOME-SPECIFIC PROTEIN"/>
    <property type="match status" value="1"/>
</dbReference>
<keyword evidence="3 7" id="KW-1133">Transmembrane helix</keyword>
<feature type="region of interest" description="Disordered" evidence="6">
    <location>
        <begin position="59"/>
        <end position="80"/>
    </location>
</feature>
<dbReference type="Pfam" id="PF15371">
    <property type="entry name" value="DUF4599"/>
    <property type="match status" value="1"/>
</dbReference>
<dbReference type="PANTHER" id="PTHR21859:SF55">
    <property type="entry name" value="SPERMATOGENESIS-ASSOCIATED PROTEIN 31A1-RELATED"/>
    <property type="match status" value="1"/>
</dbReference>
<feature type="domain" description="SPATA31-like" evidence="8">
    <location>
        <begin position="72"/>
        <end position="154"/>
    </location>
</feature>
<comment type="subcellular location">
    <subcellularLocation>
        <location evidence="1">Membrane</location>
        <topology evidence="1">Single-pass membrane protein</topology>
    </subcellularLocation>
</comment>
<evidence type="ECO:0000259" key="8">
    <source>
        <dbReference type="Pfam" id="PF15371"/>
    </source>
</evidence>
<evidence type="ECO:0000256" key="6">
    <source>
        <dbReference type="SAM" id="MobiDB-lite"/>
    </source>
</evidence>
<proteinExistence type="inferred from homology"/>
<evidence type="ECO:0000256" key="4">
    <source>
        <dbReference type="ARBA" id="ARBA00023136"/>
    </source>
</evidence>
<protein>
    <submittedName>
        <fullName evidence="10">Spermatogenesis-associated protein 31E1-like</fullName>
    </submittedName>
</protein>
<gene>
    <name evidence="10" type="primary">LOC139076689</name>
</gene>
<evidence type="ECO:0000313" key="10">
    <source>
        <dbReference type="RefSeq" id="XP_070436990.1"/>
    </source>
</evidence>
<dbReference type="InterPro" id="IPR027970">
    <property type="entry name" value="SPATA31-like"/>
</dbReference>
<evidence type="ECO:0000256" key="7">
    <source>
        <dbReference type="SAM" id="Phobius"/>
    </source>
</evidence>
<dbReference type="GeneID" id="139076689"/>
<dbReference type="RefSeq" id="XP_070436990.1">
    <property type="nucleotide sequence ID" value="XM_070580889.1"/>
</dbReference>
<evidence type="ECO:0000313" key="9">
    <source>
        <dbReference type="Proteomes" id="UP001652662"/>
    </source>
</evidence>
<reference evidence="10" key="1">
    <citation type="submission" date="2025-08" db="UniProtKB">
        <authorList>
            <consortium name="RefSeq"/>
        </authorList>
    </citation>
    <scope>IDENTIFICATION</scope>
    <source>
        <tissue evidence="10">Blood</tissue>
    </source>
</reference>
<keyword evidence="2 7" id="KW-0812">Transmembrane</keyword>
<keyword evidence="4 7" id="KW-0472">Membrane</keyword>
<evidence type="ECO:0000256" key="3">
    <source>
        <dbReference type="ARBA" id="ARBA00022989"/>
    </source>
</evidence>
<accession>A0ABM4L977</accession>
<organism evidence="9 10">
    <name type="scientific">Equus przewalskii</name>
    <name type="common">Przewalski's horse</name>
    <name type="synonym">Equus caballus przewalskii</name>
    <dbReference type="NCBI Taxonomy" id="9798"/>
    <lineage>
        <taxon>Eukaryota</taxon>
        <taxon>Metazoa</taxon>
        <taxon>Chordata</taxon>
        <taxon>Craniata</taxon>
        <taxon>Vertebrata</taxon>
        <taxon>Euteleostomi</taxon>
        <taxon>Mammalia</taxon>
        <taxon>Eutheria</taxon>
        <taxon>Laurasiatheria</taxon>
        <taxon>Perissodactyla</taxon>
        <taxon>Equidae</taxon>
        <taxon>Equus</taxon>
    </lineage>
</organism>
<dbReference type="Proteomes" id="UP001652662">
    <property type="component" value="Chromosome 17"/>
</dbReference>
<comment type="similarity">
    <text evidence="5">Belongs to the SPATA31 family.</text>
</comment>
<keyword evidence="9" id="KW-1185">Reference proteome</keyword>
<evidence type="ECO:0000256" key="1">
    <source>
        <dbReference type="ARBA" id="ARBA00004167"/>
    </source>
</evidence>
<sequence>METPILYLKSTVATCLSSSPASWVIGTILRILYGLGLFLLFFPPPKRNLPSQLTYKRRNVRKRQVEPRGRSSKSRKKRGAWKAYRAGRKDLAEVGGLMSLLQSSPGRLSCKGCFHHLSSQDSPGEVCKTASARVRQPCGKPVEGAPLTTTPALSLALLTQRTLPLASTLPAEPPSALTRTPLGPVATSSAPAHSCWPFPNSGHGRMSCRIEFLSRWNVIKVLFFPGHHTSSPSKGPCPATDQWPHSGEAPQIGRERLIAPQLPTLMSRSCSRRKSRKAYKRRSGKKNKMIQALLRISKHTLSCLG</sequence>
<evidence type="ECO:0000256" key="5">
    <source>
        <dbReference type="ARBA" id="ARBA00035009"/>
    </source>
</evidence>
<feature type="compositionally biased region" description="Basic residues" evidence="6">
    <location>
        <begin position="70"/>
        <end position="80"/>
    </location>
</feature>
<evidence type="ECO:0000256" key="2">
    <source>
        <dbReference type="ARBA" id="ARBA00022692"/>
    </source>
</evidence>
<name>A0ABM4L977_EQUPR</name>